<dbReference type="Gene3D" id="2.70.50.60">
    <property type="entry name" value="abc- transporter (atp binding component) like domain"/>
    <property type="match status" value="1"/>
</dbReference>
<evidence type="ECO:0000256" key="1">
    <source>
        <dbReference type="ARBA" id="ARBA00005417"/>
    </source>
</evidence>
<dbReference type="Pfam" id="PF00005">
    <property type="entry name" value="ABC_tran"/>
    <property type="match status" value="1"/>
</dbReference>
<dbReference type="PANTHER" id="PTHR46743:SF2">
    <property type="entry name" value="TEICHOIC ACIDS EXPORT ATP-BINDING PROTEIN TAGH"/>
    <property type="match status" value="1"/>
</dbReference>
<dbReference type="AlphaFoldDB" id="A0AAW3ZJ80"/>
<reference evidence="6 7" key="1">
    <citation type="submission" date="2020-09" db="EMBL/GenBank/DDBJ databases">
        <title>Pseudoxanthomonas sp. CAU 1598 isolated from sand of Yaerae Beach.</title>
        <authorList>
            <person name="Kim W."/>
        </authorList>
    </citation>
    <scope>NUCLEOTIDE SEQUENCE [LARGE SCALE GENOMIC DNA]</scope>
    <source>
        <strain evidence="6 7">CAU 1598</strain>
    </source>
</reference>
<dbReference type="RefSeq" id="WP_192028422.1">
    <property type="nucleotide sequence ID" value="NZ_JACYTR010000006.1"/>
</dbReference>
<dbReference type="CDD" id="cd03220">
    <property type="entry name" value="ABC_KpsT_Wzt"/>
    <property type="match status" value="1"/>
</dbReference>
<dbReference type="PROSITE" id="PS50893">
    <property type="entry name" value="ABC_TRANSPORTER_2"/>
    <property type="match status" value="1"/>
</dbReference>
<organism evidence="6 7">
    <name type="scientific">Pseudomarimonas arenosa</name>
    <dbReference type="NCBI Taxonomy" id="2774145"/>
    <lineage>
        <taxon>Bacteria</taxon>
        <taxon>Pseudomonadati</taxon>
        <taxon>Pseudomonadota</taxon>
        <taxon>Gammaproteobacteria</taxon>
        <taxon>Lysobacterales</taxon>
        <taxon>Lysobacteraceae</taxon>
        <taxon>Pseudomarimonas</taxon>
    </lineage>
</organism>
<proteinExistence type="inferred from homology"/>
<evidence type="ECO:0000313" key="6">
    <source>
        <dbReference type="EMBL" id="MBD8525077.1"/>
    </source>
</evidence>
<comment type="similarity">
    <text evidence="1">Belongs to the ABC transporter superfamily.</text>
</comment>
<dbReference type="EMBL" id="JACYTR010000006">
    <property type="protein sequence ID" value="MBD8525077.1"/>
    <property type="molecule type" value="Genomic_DNA"/>
</dbReference>
<keyword evidence="4 6" id="KW-0067">ATP-binding</keyword>
<evidence type="ECO:0000256" key="4">
    <source>
        <dbReference type="ARBA" id="ARBA00022840"/>
    </source>
</evidence>
<evidence type="ECO:0000313" key="7">
    <source>
        <dbReference type="Proteomes" id="UP000613768"/>
    </source>
</evidence>
<keyword evidence="2" id="KW-0813">Transport</keyword>
<protein>
    <submittedName>
        <fullName evidence="6">ABC transporter ATP-binding protein</fullName>
    </submittedName>
</protein>
<dbReference type="InterPro" id="IPR027417">
    <property type="entry name" value="P-loop_NTPase"/>
</dbReference>
<evidence type="ECO:0000259" key="5">
    <source>
        <dbReference type="PROSITE" id="PS50893"/>
    </source>
</evidence>
<dbReference type="Gene3D" id="3.40.50.300">
    <property type="entry name" value="P-loop containing nucleotide triphosphate hydrolases"/>
    <property type="match status" value="1"/>
</dbReference>
<keyword evidence="3" id="KW-0547">Nucleotide-binding</keyword>
<evidence type="ECO:0000256" key="3">
    <source>
        <dbReference type="ARBA" id="ARBA00022741"/>
    </source>
</evidence>
<dbReference type="GO" id="GO:0005524">
    <property type="term" value="F:ATP binding"/>
    <property type="evidence" value="ECO:0007669"/>
    <property type="project" value="UniProtKB-KW"/>
</dbReference>
<dbReference type="GO" id="GO:0140359">
    <property type="term" value="F:ABC-type transporter activity"/>
    <property type="evidence" value="ECO:0007669"/>
    <property type="project" value="InterPro"/>
</dbReference>
<name>A0AAW3ZJ80_9GAMM</name>
<dbReference type="Pfam" id="PF14524">
    <property type="entry name" value="Wzt_C"/>
    <property type="match status" value="1"/>
</dbReference>
<dbReference type="InterPro" id="IPR003439">
    <property type="entry name" value="ABC_transporter-like_ATP-bd"/>
</dbReference>
<sequence length="391" mass="43028">MTTLLSAQALAKAFPVASTPRERLRALLNLLLGRPIKRRDVLRDISFAIEPGASLGVIGENGAGKSTLLKLLVGVLTPTQGELKRCDSVGALLELGAGFDLERSGRENIALSAGLMGWNARQIAEREAEIIAFADIGDYIDEPVKHYSSGMVVRLGFSIIAAVRPQLLITDEVLAVGDESFQKKCIRWMEEYLQQGGTLLLVSHSMYHVQKLCKSALWLKDGGVEAYGDVFEVTQSYLAFHERKQEAEKNLREQRAISAGDFRLQSWQVNGSPVAANLVLPEDGALQIDVELHTPDQRIPHLGFGVKRADGTAVFGGTSEIDRAEGVLAAPHQVRYRLQLDLSNLMPGHYSLSVFVLDPEAIRLFDTVHCDLVVRGQAREFGMVRLPHRWG</sequence>
<keyword evidence="7" id="KW-1185">Reference proteome</keyword>
<dbReference type="InterPro" id="IPR050683">
    <property type="entry name" value="Bact_Polysacc_Export_ATP-bd"/>
</dbReference>
<dbReference type="InterPro" id="IPR015860">
    <property type="entry name" value="ABC_transpr_TagH-like"/>
</dbReference>
<dbReference type="PANTHER" id="PTHR46743">
    <property type="entry name" value="TEICHOIC ACIDS EXPORT ATP-BINDING PROTEIN TAGH"/>
    <property type="match status" value="1"/>
</dbReference>
<dbReference type="InterPro" id="IPR003593">
    <property type="entry name" value="AAA+_ATPase"/>
</dbReference>
<feature type="domain" description="ABC transporter" evidence="5">
    <location>
        <begin position="22"/>
        <end position="246"/>
    </location>
</feature>
<comment type="caution">
    <text evidence="6">The sequence shown here is derived from an EMBL/GenBank/DDBJ whole genome shotgun (WGS) entry which is preliminary data.</text>
</comment>
<dbReference type="InterPro" id="IPR029439">
    <property type="entry name" value="Wzt_C"/>
</dbReference>
<evidence type="ECO:0000256" key="2">
    <source>
        <dbReference type="ARBA" id="ARBA00022448"/>
    </source>
</evidence>
<dbReference type="Proteomes" id="UP000613768">
    <property type="component" value="Unassembled WGS sequence"/>
</dbReference>
<dbReference type="SUPFAM" id="SSF52540">
    <property type="entry name" value="P-loop containing nucleoside triphosphate hydrolases"/>
    <property type="match status" value="1"/>
</dbReference>
<dbReference type="GO" id="GO:0016020">
    <property type="term" value="C:membrane"/>
    <property type="evidence" value="ECO:0007669"/>
    <property type="project" value="InterPro"/>
</dbReference>
<dbReference type="GO" id="GO:0016887">
    <property type="term" value="F:ATP hydrolysis activity"/>
    <property type="evidence" value="ECO:0007669"/>
    <property type="project" value="InterPro"/>
</dbReference>
<dbReference type="SMART" id="SM00382">
    <property type="entry name" value="AAA"/>
    <property type="match status" value="1"/>
</dbReference>
<accession>A0AAW3ZJ80</accession>
<gene>
    <name evidence="6" type="ORF">IFO71_04915</name>
</gene>
<dbReference type="CDD" id="cd10147">
    <property type="entry name" value="Wzt_C-like"/>
    <property type="match status" value="1"/>
</dbReference>